<keyword evidence="1" id="KW-0547">Nucleotide-binding</keyword>
<dbReference type="SUPFAM" id="SSF52540">
    <property type="entry name" value="P-loop containing nucleoside triphosphate hydrolases"/>
    <property type="match status" value="1"/>
</dbReference>
<name>A0A5A4U6P0_9CAUD</name>
<proteinExistence type="predicted"/>
<dbReference type="PANTHER" id="PTHR43788:SF6">
    <property type="entry name" value="DNA HELICASE B"/>
    <property type="match status" value="1"/>
</dbReference>
<organism evidence="4 5">
    <name type="scientific">Escherichia phage SP27</name>
    <dbReference type="NCBI Taxonomy" id="2495557"/>
    <lineage>
        <taxon>Viruses</taxon>
        <taxon>Duplodnaviria</taxon>
        <taxon>Heunggongvirae</taxon>
        <taxon>Uroviricota</taxon>
        <taxon>Caudoviricetes</taxon>
        <taxon>Asteriusvirus</taxon>
        <taxon>Asteriusvirus PBECO4</taxon>
    </lineage>
</organism>
<dbReference type="GO" id="GO:0006310">
    <property type="term" value="P:DNA recombination"/>
    <property type="evidence" value="ECO:0007669"/>
    <property type="project" value="TreeGrafter"/>
</dbReference>
<evidence type="ECO:0000313" key="4">
    <source>
        <dbReference type="EMBL" id="BBM61633.1"/>
    </source>
</evidence>
<dbReference type="Pfam" id="PF13604">
    <property type="entry name" value="AAA_30"/>
    <property type="match status" value="1"/>
</dbReference>
<dbReference type="CDD" id="cd18809">
    <property type="entry name" value="SF1_C_RecD"/>
    <property type="match status" value="1"/>
</dbReference>
<dbReference type="InterPro" id="IPR050534">
    <property type="entry name" value="Coronavir_polyprotein_1ab"/>
</dbReference>
<evidence type="ECO:0000256" key="2">
    <source>
        <dbReference type="ARBA" id="ARBA00022840"/>
    </source>
</evidence>
<gene>
    <name evidence="4" type="ORF">EO157G_0440</name>
</gene>
<sequence length="454" mass="52203">MYKSVEGMMSKIKLTDKQQEIFDDFIDRVYNYAGKTISVLSAPAGTGKTFTTAEIVKALCKNYNIAVTSPTHKANAVIRNMLINNAGLTKEDAQVSTIHSFLGLKLVYEKNRQVLKHDPQSKVSNTNVDILIVDECSMISDELFQHIQDQLWRVRRAVLFIGDRCQLPPVESEGTMGETKLSPTFDVPVQYELTEVLRQALDNPILAVATAIRECIGTSKNPFDIMHQTYGLSTITPIDDEDLFLNVYREFIMENKGSSKKIFDFVNENKILAYTNYRVNLANIYIRSQLFEVPDEFTKGEPIVFESITENSPYVVQQIIQCPEVKRESFMGIDCWQFRLPNGSYILGVGPETRIAMDEKLDKLVKDIEKKEINPLTKKPYMWQDYYVIKNKLHIINYPYATTVHKSQGSTFDNIWFDTDFIERIGTNDTKCRILYTAMTRPRYSVMLRQNARF</sequence>
<dbReference type="InterPro" id="IPR027417">
    <property type="entry name" value="P-loop_NTPase"/>
</dbReference>
<dbReference type="PANTHER" id="PTHR43788">
    <property type="entry name" value="DNA2/NAM7 HELICASE FAMILY MEMBER"/>
    <property type="match status" value="1"/>
</dbReference>
<dbReference type="GO" id="GO:0005524">
    <property type="term" value="F:ATP binding"/>
    <property type="evidence" value="ECO:0007669"/>
    <property type="project" value="UniProtKB-KW"/>
</dbReference>
<dbReference type="Gene3D" id="3.40.50.300">
    <property type="entry name" value="P-loop containing nucleotide triphosphate hydrolases"/>
    <property type="match status" value="3"/>
</dbReference>
<dbReference type="Proteomes" id="UP000321352">
    <property type="component" value="Segment"/>
</dbReference>
<dbReference type="EMBL" id="LC494302">
    <property type="protein sequence ID" value="BBM61633.1"/>
    <property type="molecule type" value="Genomic_DNA"/>
</dbReference>
<keyword evidence="2" id="KW-0067">ATP-binding</keyword>
<dbReference type="GO" id="GO:0017116">
    <property type="term" value="F:single-stranded DNA helicase activity"/>
    <property type="evidence" value="ECO:0007669"/>
    <property type="project" value="TreeGrafter"/>
</dbReference>
<feature type="domain" description="UvrD-like helicase C-terminal" evidence="3">
    <location>
        <begin position="400"/>
        <end position="443"/>
    </location>
</feature>
<accession>A0A5A4U6P0</accession>
<evidence type="ECO:0000256" key="1">
    <source>
        <dbReference type="ARBA" id="ARBA00022741"/>
    </source>
</evidence>
<dbReference type="InterPro" id="IPR027785">
    <property type="entry name" value="UvrD-like_helicase_C"/>
</dbReference>
<dbReference type="GO" id="GO:0009338">
    <property type="term" value="C:exodeoxyribonuclease V complex"/>
    <property type="evidence" value="ECO:0007669"/>
    <property type="project" value="TreeGrafter"/>
</dbReference>
<evidence type="ECO:0000259" key="3">
    <source>
        <dbReference type="Pfam" id="PF13538"/>
    </source>
</evidence>
<reference evidence="4 5" key="1">
    <citation type="submission" date="2019-07" db="EMBL/GenBank/DDBJ databases">
        <title>Whole genome analysis of E. coli Jumbo phage.</title>
        <authorList>
            <person name="Azam A.H."/>
            <person name="Oishi K."/>
            <person name="Miyanaga K."/>
            <person name="Tanji Y."/>
        </authorList>
    </citation>
    <scope>NUCLEOTIDE SEQUENCE [LARGE SCALE GENOMIC DNA]</scope>
    <source>
        <strain evidence="4 5">SP27</strain>
    </source>
</reference>
<dbReference type="Pfam" id="PF13538">
    <property type="entry name" value="UvrD_C_2"/>
    <property type="match status" value="1"/>
</dbReference>
<evidence type="ECO:0000313" key="5">
    <source>
        <dbReference type="Proteomes" id="UP000321352"/>
    </source>
</evidence>
<protein>
    <submittedName>
        <fullName evidence="4">Deoxyribonuclease</fullName>
    </submittedName>
</protein>